<gene>
    <name evidence="2" type="ORF">PS2015_1428</name>
</gene>
<dbReference type="RefSeq" id="WP_058021562.1">
    <property type="nucleotide sequence ID" value="NZ_CP013189.1"/>
</dbReference>
<feature type="chain" id="PRO_5006601640" description="Transporter" evidence="1">
    <location>
        <begin position="21"/>
        <end position="259"/>
    </location>
</feature>
<reference evidence="2 3" key="1">
    <citation type="submission" date="2015-11" db="EMBL/GenBank/DDBJ databases">
        <authorList>
            <person name="Zhang Y."/>
            <person name="Guo Z."/>
        </authorList>
    </citation>
    <scope>NUCLEOTIDE SEQUENCE [LARGE SCALE GENOMIC DNA]</scope>
    <source>
        <strain evidence="2 3">KCTC 32221</strain>
    </source>
</reference>
<proteinExistence type="predicted"/>
<protein>
    <recommendedName>
        <fullName evidence="4">Transporter</fullName>
    </recommendedName>
</protein>
<keyword evidence="1" id="KW-0732">Signal</keyword>
<dbReference type="OrthoDB" id="194048at2"/>
<dbReference type="STRING" id="1249552.PS2015_1428"/>
<dbReference type="Pfam" id="PF13557">
    <property type="entry name" value="Phenol_MetA_deg"/>
    <property type="match status" value="1"/>
</dbReference>
<dbReference type="Proteomes" id="UP000065641">
    <property type="component" value="Chromosome"/>
</dbReference>
<evidence type="ECO:0008006" key="4">
    <source>
        <dbReference type="Google" id="ProtNLM"/>
    </source>
</evidence>
<dbReference type="KEGG" id="pspi:PS2015_1428"/>
<feature type="signal peptide" evidence="1">
    <location>
        <begin position="1"/>
        <end position="20"/>
    </location>
</feature>
<evidence type="ECO:0000313" key="3">
    <source>
        <dbReference type="Proteomes" id="UP000065641"/>
    </source>
</evidence>
<keyword evidence="3" id="KW-1185">Reference proteome</keyword>
<dbReference type="EMBL" id="CP013189">
    <property type="protein sequence ID" value="ALO46085.1"/>
    <property type="molecule type" value="Genomic_DNA"/>
</dbReference>
<evidence type="ECO:0000256" key="1">
    <source>
        <dbReference type="SAM" id="SignalP"/>
    </source>
</evidence>
<sequence precursor="true">MIRFVFGLVIAPWVSTVAYAAESDESSLSHTTSAGIYYSRGTYGEQQATRIRYSPVSHEVSSGPWRAKATLSRVEIAGPGNVLVNVGNIGRAGEGAGSESGAGDVLLNLTYEVPTISNRLPFFDIGVEIKIPTADENRGLGTGKVDSSMQLDFFQTVGNITLFGTAAWKYRQSSEFFPQLRNSWLLSAGASIPLTDSTQVGFFYDYQQAVSDFSGATREWVPYVNWRLSDRWSLMLYAVKGFTDDSADRAAGMQLGLRW</sequence>
<dbReference type="InterPro" id="IPR025737">
    <property type="entry name" value="FApF"/>
</dbReference>
<dbReference type="AlphaFoldDB" id="A0A0S2KD29"/>
<evidence type="ECO:0000313" key="2">
    <source>
        <dbReference type="EMBL" id="ALO46085.1"/>
    </source>
</evidence>
<name>A0A0S2KD29_9GAMM</name>
<accession>A0A0S2KD29</accession>
<organism evidence="2 3">
    <name type="scientific">Pseudohongiella spirulinae</name>
    <dbReference type="NCBI Taxonomy" id="1249552"/>
    <lineage>
        <taxon>Bacteria</taxon>
        <taxon>Pseudomonadati</taxon>
        <taxon>Pseudomonadota</taxon>
        <taxon>Gammaproteobacteria</taxon>
        <taxon>Pseudomonadales</taxon>
        <taxon>Pseudohongiellaceae</taxon>
        <taxon>Pseudohongiella</taxon>
    </lineage>
</organism>